<dbReference type="AlphaFoldDB" id="A0A137NVD3"/>
<dbReference type="EMBL" id="KQ964700">
    <property type="protein sequence ID" value="KXN66658.1"/>
    <property type="molecule type" value="Genomic_DNA"/>
</dbReference>
<gene>
    <name evidence="2" type="ORF">CONCODRAFT_125618</name>
</gene>
<sequence>MFIIFYFYSLIRKIFNYIIDFIFIALLKPIFYSHFIILIGTLYIFKPSQNLKQPKTKDLTLVDFSILKICHFSNKYIW</sequence>
<proteinExistence type="predicted"/>
<name>A0A137NVD3_CONC2</name>
<keyword evidence="3" id="KW-1185">Reference proteome</keyword>
<keyword evidence="1" id="KW-0472">Membrane</keyword>
<evidence type="ECO:0000313" key="3">
    <source>
        <dbReference type="Proteomes" id="UP000070444"/>
    </source>
</evidence>
<reference evidence="2 3" key="1">
    <citation type="journal article" date="2015" name="Genome Biol. Evol.">
        <title>Phylogenomic analyses indicate that early fungi evolved digesting cell walls of algal ancestors of land plants.</title>
        <authorList>
            <person name="Chang Y."/>
            <person name="Wang S."/>
            <person name="Sekimoto S."/>
            <person name="Aerts A.L."/>
            <person name="Choi C."/>
            <person name="Clum A."/>
            <person name="LaButti K.M."/>
            <person name="Lindquist E.A."/>
            <person name="Yee Ngan C."/>
            <person name="Ohm R.A."/>
            <person name="Salamov A.A."/>
            <person name="Grigoriev I.V."/>
            <person name="Spatafora J.W."/>
            <person name="Berbee M.L."/>
        </authorList>
    </citation>
    <scope>NUCLEOTIDE SEQUENCE [LARGE SCALE GENOMIC DNA]</scope>
    <source>
        <strain evidence="2 3">NRRL 28638</strain>
    </source>
</reference>
<keyword evidence="1" id="KW-1133">Transmembrane helix</keyword>
<keyword evidence="1" id="KW-0812">Transmembrane</keyword>
<feature type="transmembrane region" description="Helical" evidence="1">
    <location>
        <begin position="21"/>
        <end position="45"/>
    </location>
</feature>
<organism evidence="2 3">
    <name type="scientific">Conidiobolus coronatus (strain ATCC 28846 / CBS 209.66 / NRRL 28638)</name>
    <name type="common">Delacroixia coronata</name>
    <dbReference type="NCBI Taxonomy" id="796925"/>
    <lineage>
        <taxon>Eukaryota</taxon>
        <taxon>Fungi</taxon>
        <taxon>Fungi incertae sedis</taxon>
        <taxon>Zoopagomycota</taxon>
        <taxon>Entomophthoromycotina</taxon>
        <taxon>Entomophthoromycetes</taxon>
        <taxon>Entomophthorales</taxon>
        <taxon>Ancylistaceae</taxon>
        <taxon>Conidiobolus</taxon>
    </lineage>
</organism>
<protein>
    <submittedName>
        <fullName evidence="2">Uncharacterized protein</fullName>
    </submittedName>
</protein>
<evidence type="ECO:0000313" key="2">
    <source>
        <dbReference type="EMBL" id="KXN66658.1"/>
    </source>
</evidence>
<evidence type="ECO:0000256" key="1">
    <source>
        <dbReference type="SAM" id="Phobius"/>
    </source>
</evidence>
<dbReference type="Proteomes" id="UP000070444">
    <property type="component" value="Unassembled WGS sequence"/>
</dbReference>
<accession>A0A137NVD3</accession>